<accession>A0A1R4H2E8</accession>
<proteinExistence type="predicted"/>
<dbReference type="Gene3D" id="3.40.50.10610">
    <property type="entry name" value="ABC-type transport auxiliary lipoprotein component"/>
    <property type="match status" value="1"/>
</dbReference>
<dbReference type="OrthoDB" id="9813091at2"/>
<dbReference type="AlphaFoldDB" id="A0A1R4H2E8"/>
<dbReference type="Pfam" id="PF03783">
    <property type="entry name" value="CsgG"/>
    <property type="match status" value="1"/>
</dbReference>
<dbReference type="InterPro" id="IPR005534">
    <property type="entry name" value="Curli_assmbl/transp-comp_CsgG"/>
</dbReference>
<evidence type="ECO:0000256" key="1">
    <source>
        <dbReference type="SAM" id="SignalP"/>
    </source>
</evidence>
<reference evidence="3" key="1">
    <citation type="submission" date="2017-02" db="EMBL/GenBank/DDBJ databases">
        <authorList>
            <person name="Daims H."/>
        </authorList>
    </citation>
    <scope>NUCLEOTIDE SEQUENCE [LARGE SCALE GENOMIC DNA]</scope>
</reference>
<sequence length="402" mass="44526">MKKYQYFPKHIYFVLLCFDALFYCHGTLANTLSGVAQIELCTGEMQLVKLDKTAHVDNVLLPGDSIQTTDNPDSRCRIALPNGNAIHMGFATKVKFGNSQQITLIQGQLLAYAMPALEQQEQPIMLQVGNGTLTLSMGKIFAKSINDQRQIAIFNDLVSAVWHDKQGDKTLYPGNLLNLSSDNLAIAQIPQGMDVEVSEQISPETPAVIRATQAFKNRDLATSGTLFKQIQYAFPYNAAAAYHLGLFELKDNKVAEAVLQWKHYAEIDPEAAQKNGVTKQLTLMNTKAIRDEVKVLIAKEKNLSQEQPEPNSIAIHPLINKGAERYQPIGKGLTAFVISDLMKVPGLKVLEREKLQTLIDEIKLSESGGLVEKNSRVRAGRIMRAEKLMIGDYLIESSKGAK</sequence>
<gene>
    <name evidence="2" type="ORF">CRENPOLYSF1_1410014</name>
</gene>
<protein>
    <submittedName>
        <fullName evidence="2">Curli production assembly/transport component CsgG/tetratricopeptide repeat</fullName>
    </submittedName>
</protein>
<dbReference type="EMBL" id="FUKI01000048">
    <property type="protein sequence ID" value="SJM90365.1"/>
    <property type="molecule type" value="Genomic_DNA"/>
</dbReference>
<name>A0A1R4H2E8_9GAMM</name>
<dbReference type="Proteomes" id="UP000195667">
    <property type="component" value="Unassembled WGS sequence"/>
</dbReference>
<feature type="chain" id="PRO_5010229152" evidence="1">
    <location>
        <begin position="30"/>
        <end position="402"/>
    </location>
</feature>
<dbReference type="RefSeq" id="WP_087142503.1">
    <property type="nucleotide sequence ID" value="NZ_FUKI01000048.1"/>
</dbReference>
<dbReference type="GO" id="GO:0030288">
    <property type="term" value="C:outer membrane-bounded periplasmic space"/>
    <property type="evidence" value="ECO:0007669"/>
    <property type="project" value="InterPro"/>
</dbReference>
<keyword evidence="3" id="KW-1185">Reference proteome</keyword>
<evidence type="ECO:0000313" key="2">
    <source>
        <dbReference type="EMBL" id="SJM90365.1"/>
    </source>
</evidence>
<keyword evidence="1" id="KW-0732">Signal</keyword>
<evidence type="ECO:0000313" key="3">
    <source>
        <dbReference type="Proteomes" id="UP000195667"/>
    </source>
</evidence>
<feature type="signal peptide" evidence="1">
    <location>
        <begin position="1"/>
        <end position="29"/>
    </location>
</feature>
<organism evidence="2 3">
    <name type="scientific">Crenothrix polyspora</name>
    <dbReference type="NCBI Taxonomy" id="360316"/>
    <lineage>
        <taxon>Bacteria</taxon>
        <taxon>Pseudomonadati</taxon>
        <taxon>Pseudomonadota</taxon>
        <taxon>Gammaproteobacteria</taxon>
        <taxon>Methylococcales</taxon>
        <taxon>Crenotrichaceae</taxon>
        <taxon>Crenothrix</taxon>
    </lineage>
</organism>